<dbReference type="AlphaFoldDB" id="I3YEG7"/>
<dbReference type="STRING" id="765911.Thivi_3518"/>
<dbReference type="EMBL" id="CP003154">
    <property type="protein sequence ID" value="AFL75385.1"/>
    <property type="molecule type" value="Genomic_DNA"/>
</dbReference>
<reference evidence="2 3" key="1">
    <citation type="submission" date="2012-06" db="EMBL/GenBank/DDBJ databases">
        <title>Complete sequence of Thiocystis violascens DSM 198.</title>
        <authorList>
            <consortium name="US DOE Joint Genome Institute"/>
            <person name="Lucas S."/>
            <person name="Han J."/>
            <person name="Lapidus A."/>
            <person name="Cheng J.-F."/>
            <person name="Goodwin L."/>
            <person name="Pitluck S."/>
            <person name="Peters L."/>
            <person name="Ovchinnikova G."/>
            <person name="Teshima H."/>
            <person name="Detter J.C."/>
            <person name="Han C."/>
            <person name="Tapia R."/>
            <person name="Land M."/>
            <person name="Hauser L."/>
            <person name="Kyrpides N."/>
            <person name="Ivanova N."/>
            <person name="Pagani I."/>
            <person name="Vogl K."/>
            <person name="Liu Z."/>
            <person name="Frigaard N.-U."/>
            <person name="Bryant D."/>
            <person name="Woyke T."/>
        </authorList>
    </citation>
    <scope>NUCLEOTIDE SEQUENCE [LARGE SCALE GENOMIC DNA]</scope>
    <source>
        <strain evidence="3">ATCC 17096 / DSM 198 / 6111</strain>
    </source>
</reference>
<name>I3YEG7_THIV6</name>
<evidence type="ECO:0008006" key="4">
    <source>
        <dbReference type="Google" id="ProtNLM"/>
    </source>
</evidence>
<feature type="coiled-coil region" evidence="1">
    <location>
        <begin position="129"/>
        <end position="159"/>
    </location>
</feature>
<organism evidence="2 3">
    <name type="scientific">Thiocystis violascens (strain ATCC 17096 / DSM 198 / 6111)</name>
    <name type="common">Chromatium violascens</name>
    <dbReference type="NCBI Taxonomy" id="765911"/>
    <lineage>
        <taxon>Bacteria</taxon>
        <taxon>Pseudomonadati</taxon>
        <taxon>Pseudomonadota</taxon>
        <taxon>Gammaproteobacteria</taxon>
        <taxon>Chromatiales</taxon>
        <taxon>Chromatiaceae</taxon>
        <taxon>Thiocystis</taxon>
    </lineage>
</organism>
<dbReference type="RefSeq" id="WP_014779784.1">
    <property type="nucleotide sequence ID" value="NC_018012.1"/>
</dbReference>
<dbReference type="InterPro" id="IPR021874">
    <property type="entry name" value="Phage_Mu_Gp27"/>
</dbReference>
<sequence>MGRISSIYGLQKDHRDELETRLHDAGYGRLDEHVEWLQGLGYDVSRSAIHRYVPAAKSINQVRERLRAAGAAACAVLDESGVEVGAAARAMLAEALFRKTVDEELSADALHALAESVARLSGHEVKERQLDLSARRVELQQERLQLEKERRRDAAIQREAAAASAERAEAVAVSKGVSPEGIAALRAAIMEGA</sequence>
<evidence type="ECO:0000313" key="2">
    <source>
        <dbReference type="EMBL" id="AFL75385.1"/>
    </source>
</evidence>
<dbReference type="Pfam" id="PF11985">
    <property type="entry name" value="Phage_Mu_Gp27"/>
    <property type="match status" value="1"/>
</dbReference>
<accession>I3YEG7</accession>
<evidence type="ECO:0000313" key="3">
    <source>
        <dbReference type="Proteomes" id="UP000006062"/>
    </source>
</evidence>
<dbReference type="OrthoDB" id="371328at2"/>
<dbReference type="KEGG" id="tvi:Thivi_3518"/>
<gene>
    <name evidence="2" type="ordered locus">Thivi_3518</name>
</gene>
<evidence type="ECO:0000256" key="1">
    <source>
        <dbReference type="SAM" id="Coils"/>
    </source>
</evidence>
<dbReference type="Proteomes" id="UP000006062">
    <property type="component" value="Chromosome"/>
</dbReference>
<proteinExistence type="predicted"/>
<dbReference type="HOGENOM" id="CLU_1408177_0_0_6"/>
<keyword evidence="1" id="KW-0175">Coiled coil</keyword>
<protein>
    <recommendedName>
        <fullName evidence="4">DUF3486 family protein</fullName>
    </recommendedName>
</protein>
<keyword evidence="3" id="KW-1185">Reference proteome</keyword>